<evidence type="ECO:0000259" key="7">
    <source>
        <dbReference type="Pfam" id="PF08386"/>
    </source>
</evidence>
<feature type="region of interest" description="Disordered" evidence="4">
    <location>
        <begin position="491"/>
        <end position="521"/>
    </location>
</feature>
<reference evidence="8 9" key="1">
    <citation type="submission" date="2020-07" db="EMBL/GenBank/DDBJ databases">
        <title>Sequencing the genomes of 1000 actinobacteria strains.</title>
        <authorList>
            <person name="Klenk H.-P."/>
        </authorList>
    </citation>
    <scope>NUCLEOTIDE SEQUENCE [LARGE SCALE GENOMIC DNA]</scope>
    <source>
        <strain evidence="8 9">DSM 19082</strain>
    </source>
</reference>
<evidence type="ECO:0000259" key="6">
    <source>
        <dbReference type="Pfam" id="PF00561"/>
    </source>
</evidence>
<comment type="caution">
    <text evidence="8">The sequence shown here is derived from an EMBL/GenBank/DDBJ whole genome shotgun (WGS) entry which is preliminary data.</text>
</comment>
<dbReference type="InterPro" id="IPR029058">
    <property type="entry name" value="AB_hydrolase_fold"/>
</dbReference>
<evidence type="ECO:0000313" key="8">
    <source>
        <dbReference type="EMBL" id="NYD32427.1"/>
    </source>
</evidence>
<dbReference type="GO" id="GO:0016787">
    <property type="term" value="F:hydrolase activity"/>
    <property type="evidence" value="ECO:0007669"/>
    <property type="project" value="UniProtKB-KW"/>
</dbReference>
<evidence type="ECO:0000256" key="1">
    <source>
        <dbReference type="ARBA" id="ARBA00010088"/>
    </source>
</evidence>
<dbReference type="Gene3D" id="3.40.50.1820">
    <property type="entry name" value="alpha/beta hydrolase"/>
    <property type="match status" value="1"/>
</dbReference>
<comment type="similarity">
    <text evidence="1">Belongs to the peptidase S33 family.</text>
</comment>
<protein>
    <submittedName>
        <fullName evidence="8">Pimeloyl-ACP methyl ester carboxylesterase</fullName>
    </submittedName>
</protein>
<feature type="signal peptide" evidence="5">
    <location>
        <begin position="1"/>
        <end position="26"/>
    </location>
</feature>
<dbReference type="AlphaFoldDB" id="A0A852RGF1"/>
<keyword evidence="9" id="KW-1185">Reference proteome</keyword>
<proteinExistence type="inferred from homology"/>
<dbReference type="Pfam" id="PF08386">
    <property type="entry name" value="Abhydrolase_4"/>
    <property type="match status" value="1"/>
</dbReference>
<keyword evidence="3" id="KW-0378">Hydrolase</keyword>
<dbReference type="SUPFAM" id="SSF53474">
    <property type="entry name" value="alpha/beta-Hydrolases"/>
    <property type="match status" value="1"/>
</dbReference>
<dbReference type="InterPro" id="IPR013595">
    <property type="entry name" value="Pept_S33_TAP-like_C"/>
</dbReference>
<feature type="domain" description="AB hydrolase-1" evidence="6">
    <location>
        <begin position="101"/>
        <end position="275"/>
    </location>
</feature>
<dbReference type="EMBL" id="JACCBF010000001">
    <property type="protein sequence ID" value="NYD32427.1"/>
    <property type="molecule type" value="Genomic_DNA"/>
</dbReference>
<evidence type="ECO:0000256" key="5">
    <source>
        <dbReference type="SAM" id="SignalP"/>
    </source>
</evidence>
<dbReference type="RefSeq" id="WP_218865887.1">
    <property type="nucleotide sequence ID" value="NZ_BAABEF010000001.1"/>
</dbReference>
<dbReference type="PANTHER" id="PTHR43248">
    <property type="entry name" value="2-SUCCINYL-6-HYDROXY-2,4-CYCLOHEXADIENE-1-CARBOXYLATE SYNTHASE"/>
    <property type="match status" value="1"/>
</dbReference>
<dbReference type="Pfam" id="PF00561">
    <property type="entry name" value="Abhydrolase_1"/>
    <property type="match status" value="1"/>
</dbReference>
<feature type="chain" id="PRO_5032486887" evidence="5">
    <location>
        <begin position="27"/>
        <end position="541"/>
    </location>
</feature>
<evidence type="ECO:0000256" key="2">
    <source>
        <dbReference type="ARBA" id="ARBA00022729"/>
    </source>
</evidence>
<gene>
    <name evidence="8" type="ORF">BJ958_003973</name>
</gene>
<evidence type="ECO:0000256" key="3">
    <source>
        <dbReference type="ARBA" id="ARBA00022801"/>
    </source>
</evidence>
<evidence type="ECO:0000313" key="9">
    <source>
        <dbReference type="Proteomes" id="UP000582231"/>
    </source>
</evidence>
<dbReference type="Proteomes" id="UP000582231">
    <property type="component" value="Unassembled WGS sequence"/>
</dbReference>
<dbReference type="InterPro" id="IPR051601">
    <property type="entry name" value="Serine_prot/Carboxylest_S33"/>
</dbReference>
<keyword evidence="2 5" id="KW-0732">Signal</keyword>
<sequence>MKRALTIVASVATATALLVPGGSSSAAPQAPQVAAKAPSYTPPAPVWGACTSQRLIDAGAQCAMLEVPLDYDKPKGKKIQIAVSRILHTNPDYKGMIAANPGGPGGSGLGMSRLGAAIPNGVGAKYDWYGFDPRGVGSSTPSLSCNPNYKGAGYDRPNYVPTKNKNLKWWQRVTKRYAKACSKADAKRLLKHMHTTDVAMDLDSLRKAVGAPKLNYYGFSYGTYLGQVYATLFPKKVGRFVWDGVLNADRAFYLSNVDQNVQFDKNINTYFKWLAQNNAVFGLGTSGKAIRKGYYKLLKRLDKQPAADGKLGPDELADVLLSAGYYVYDWNTIGLAYAKLVKTGDGADLIDMYAGPGDDNGFAVYNAVQCTDAVWPNWKKTEADAWRVHRKHPFLTWGNTWYNAPCLNWPAPSRKAFDVSGKKIKSRILMIGETNDAATVFSGALVTRKAFPSSFLIEGKGGTTHSGSLSGVACTDDLVASYLDTGVLPKRKKHKGSDLKCDPVPPPTASVSARGTGPLTVDDRMPADLRRLILEAQASGR</sequence>
<name>A0A852RGF1_9ACTN</name>
<dbReference type="PANTHER" id="PTHR43248:SF29">
    <property type="entry name" value="TRIPEPTIDYL AMINOPEPTIDASE"/>
    <property type="match status" value="1"/>
</dbReference>
<accession>A0A852RGF1</accession>
<feature type="domain" description="Peptidase S33 tripeptidyl aminopeptidase-like C-terminal" evidence="7">
    <location>
        <begin position="394"/>
        <end position="492"/>
    </location>
</feature>
<dbReference type="InterPro" id="IPR000073">
    <property type="entry name" value="AB_hydrolase_1"/>
</dbReference>
<evidence type="ECO:0000256" key="4">
    <source>
        <dbReference type="SAM" id="MobiDB-lite"/>
    </source>
</evidence>
<organism evidence="8 9">
    <name type="scientific">Nocardioides kongjuensis</name>
    <dbReference type="NCBI Taxonomy" id="349522"/>
    <lineage>
        <taxon>Bacteria</taxon>
        <taxon>Bacillati</taxon>
        <taxon>Actinomycetota</taxon>
        <taxon>Actinomycetes</taxon>
        <taxon>Propionibacteriales</taxon>
        <taxon>Nocardioidaceae</taxon>
        <taxon>Nocardioides</taxon>
    </lineage>
</organism>